<dbReference type="NCBIfam" id="TIGR00444">
    <property type="entry name" value="mazG"/>
    <property type="match status" value="1"/>
</dbReference>
<dbReference type="GO" id="GO:0006203">
    <property type="term" value="P:dGTP catabolic process"/>
    <property type="evidence" value="ECO:0007669"/>
    <property type="project" value="TreeGrafter"/>
</dbReference>
<dbReference type="InterPro" id="IPR004518">
    <property type="entry name" value="MazG-like_dom"/>
</dbReference>
<dbReference type="GO" id="GO:0046061">
    <property type="term" value="P:dATP catabolic process"/>
    <property type="evidence" value="ECO:0007669"/>
    <property type="project" value="TreeGrafter"/>
</dbReference>
<dbReference type="CDD" id="cd11529">
    <property type="entry name" value="NTP-PPase_MazG_Cterm"/>
    <property type="match status" value="1"/>
</dbReference>
<name>A0A537JGU3_9BACT</name>
<keyword evidence="2" id="KW-0378">Hydrolase</keyword>
<dbReference type="InterPro" id="IPR048011">
    <property type="entry name" value="NTP-PPase_MazG-like_C"/>
</dbReference>
<dbReference type="GO" id="GO:0046076">
    <property type="term" value="P:dTTP catabolic process"/>
    <property type="evidence" value="ECO:0007669"/>
    <property type="project" value="TreeGrafter"/>
</dbReference>
<sequence length="260" mass="29013">MTTRRPTFDDLVTTMGRLRGPGGCPWDREQTHRSLRPYLLEETYEALEAIDRGSPDDLRQELGDLLLQVVFHAQMAREAGTFTIEDVVAGLVDKLIRRHPHVFGDVRVEGSREVLANWETIKAQERTEGLHGPEAGALTGLPRALPALALAQRTQDQAARAGFAWPDLRAALGKVREELAELEAAAGRGEGRAAEEMGDLLFAVAGLPRYLHLDGEQALREACTAFRDRFGRMEAYVRTRGRPLNEYTADEMLALWRATR</sequence>
<dbReference type="GO" id="GO:0006950">
    <property type="term" value="P:response to stress"/>
    <property type="evidence" value="ECO:0007669"/>
    <property type="project" value="UniProtKB-ARBA"/>
</dbReference>
<evidence type="ECO:0000259" key="1">
    <source>
        <dbReference type="Pfam" id="PF03819"/>
    </source>
</evidence>
<proteinExistence type="predicted"/>
<dbReference type="SUPFAM" id="SSF101386">
    <property type="entry name" value="all-alpha NTP pyrophosphatases"/>
    <property type="match status" value="2"/>
</dbReference>
<dbReference type="FunFam" id="1.10.287.1080:FF:000001">
    <property type="entry name" value="Nucleoside triphosphate pyrophosphohydrolase"/>
    <property type="match status" value="1"/>
</dbReference>
<organism evidence="2 3">
    <name type="scientific">Candidatus Segetimicrobium genomatis</name>
    <dbReference type="NCBI Taxonomy" id="2569760"/>
    <lineage>
        <taxon>Bacteria</taxon>
        <taxon>Bacillati</taxon>
        <taxon>Candidatus Sysuimicrobiota</taxon>
        <taxon>Candidatus Sysuimicrobiia</taxon>
        <taxon>Candidatus Sysuimicrobiales</taxon>
        <taxon>Candidatus Segetimicrobiaceae</taxon>
        <taxon>Candidatus Segetimicrobium</taxon>
    </lineage>
</organism>
<dbReference type="InterPro" id="IPR048015">
    <property type="entry name" value="NTP-PPase_MazG-like_N"/>
</dbReference>
<dbReference type="GO" id="GO:0046047">
    <property type="term" value="P:TTP catabolic process"/>
    <property type="evidence" value="ECO:0007669"/>
    <property type="project" value="TreeGrafter"/>
</dbReference>
<dbReference type="Proteomes" id="UP000320048">
    <property type="component" value="Unassembled WGS sequence"/>
</dbReference>
<dbReference type="GO" id="GO:0046081">
    <property type="term" value="P:dUTP catabolic process"/>
    <property type="evidence" value="ECO:0007669"/>
    <property type="project" value="TreeGrafter"/>
</dbReference>
<dbReference type="AlphaFoldDB" id="A0A537JGU3"/>
<accession>A0A537JGU3</accession>
<gene>
    <name evidence="2" type="primary">mazG</name>
    <name evidence="2" type="ORF">E6H04_04200</name>
</gene>
<dbReference type="GO" id="GO:0047429">
    <property type="term" value="F:nucleoside triphosphate diphosphatase activity"/>
    <property type="evidence" value="ECO:0007669"/>
    <property type="project" value="UniProtKB-EC"/>
</dbReference>
<protein>
    <submittedName>
        <fullName evidence="2">Nucleoside triphosphate pyrophosphohydrolase</fullName>
        <ecNumber evidence="2">3.6.1.9</ecNumber>
    </submittedName>
</protein>
<dbReference type="Pfam" id="PF03819">
    <property type="entry name" value="MazG"/>
    <property type="match status" value="1"/>
</dbReference>
<feature type="domain" description="NTP pyrophosphohydrolase MazG-like" evidence="1">
    <location>
        <begin position="30"/>
        <end position="103"/>
    </location>
</feature>
<dbReference type="NCBIfam" id="NF007113">
    <property type="entry name" value="PRK09562.1"/>
    <property type="match status" value="1"/>
</dbReference>
<dbReference type="EMBL" id="VBAO01000109">
    <property type="protein sequence ID" value="TMI82759.1"/>
    <property type="molecule type" value="Genomic_DNA"/>
</dbReference>
<evidence type="ECO:0000313" key="3">
    <source>
        <dbReference type="Proteomes" id="UP000320048"/>
    </source>
</evidence>
<dbReference type="GO" id="GO:0046052">
    <property type="term" value="P:UTP catabolic process"/>
    <property type="evidence" value="ECO:0007669"/>
    <property type="project" value="TreeGrafter"/>
</dbReference>
<dbReference type="InterPro" id="IPR011551">
    <property type="entry name" value="NTP_PyrPHydrolase_MazG"/>
</dbReference>
<evidence type="ECO:0000313" key="2">
    <source>
        <dbReference type="EMBL" id="TMI82759.1"/>
    </source>
</evidence>
<dbReference type="EC" id="3.6.1.9" evidence="2"/>
<dbReference type="Gene3D" id="1.10.287.1080">
    <property type="entry name" value="MazG-like"/>
    <property type="match status" value="2"/>
</dbReference>
<dbReference type="PANTHER" id="PTHR30522">
    <property type="entry name" value="NUCLEOSIDE TRIPHOSPHATE PYROPHOSPHOHYDROLASE"/>
    <property type="match status" value="1"/>
</dbReference>
<dbReference type="PANTHER" id="PTHR30522:SF0">
    <property type="entry name" value="NUCLEOSIDE TRIPHOSPHATE PYROPHOSPHOHYDROLASE"/>
    <property type="match status" value="1"/>
</dbReference>
<comment type="caution">
    <text evidence="2">The sequence shown here is derived from an EMBL/GenBank/DDBJ whole genome shotgun (WGS) entry which is preliminary data.</text>
</comment>
<reference evidence="2 3" key="1">
    <citation type="journal article" date="2019" name="Nat. Microbiol.">
        <title>Mediterranean grassland soil C-N compound turnover is dependent on rainfall and depth, and is mediated by genomically divergent microorganisms.</title>
        <authorList>
            <person name="Diamond S."/>
            <person name="Andeer P.F."/>
            <person name="Li Z."/>
            <person name="Crits-Christoph A."/>
            <person name="Burstein D."/>
            <person name="Anantharaman K."/>
            <person name="Lane K.R."/>
            <person name="Thomas B.C."/>
            <person name="Pan C."/>
            <person name="Northen T.R."/>
            <person name="Banfield J.F."/>
        </authorList>
    </citation>
    <scope>NUCLEOTIDE SEQUENCE [LARGE SCALE GENOMIC DNA]</scope>
    <source>
        <strain evidence="2">NP_7</strain>
    </source>
</reference>
<dbReference type="CDD" id="cd11528">
    <property type="entry name" value="NTP-PPase_MazG_Nterm"/>
    <property type="match status" value="1"/>
</dbReference>